<feature type="transmembrane region" description="Helical" evidence="2">
    <location>
        <begin position="141"/>
        <end position="163"/>
    </location>
</feature>
<evidence type="ECO:0000313" key="3">
    <source>
        <dbReference type="EMBL" id="QBI21673.1"/>
    </source>
</evidence>
<feature type="region of interest" description="Disordered" evidence="1">
    <location>
        <begin position="1"/>
        <end position="66"/>
    </location>
</feature>
<feature type="transmembrane region" description="Helical" evidence="2">
    <location>
        <begin position="106"/>
        <end position="129"/>
    </location>
</feature>
<dbReference type="AlphaFoldDB" id="A0A411YKG1"/>
<protein>
    <submittedName>
        <fullName evidence="3">Uncharacterized protein</fullName>
    </submittedName>
</protein>
<keyword evidence="2" id="KW-1133">Transmembrane helix</keyword>
<evidence type="ECO:0000256" key="1">
    <source>
        <dbReference type="SAM" id="MobiDB-lite"/>
    </source>
</evidence>
<keyword evidence="4" id="KW-1185">Reference proteome</keyword>
<keyword evidence="2" id="KW-0812">Transmembrane</keyword>
<gene>
    <name evidence="3" type="ORF">ER308_20280</name>
</gene>
<reference evidence="3 4" key="1">
    <citation type="submission" date="2019-01" db="EMBL/GenBank/DDBJ databases">
        <title>Egibacter rhizosphaerae EGI 80759T.</title>
        <authorList>
            <person name="Chen D.-D."/>
            <person name="Tian Y."/>
            <person name="Jiao J.-Y."/>
            <person name="Zhang X.-T."/>
            <person name="Zhang Y.-G."/>
            <person name="Zhang Y."/>
            <person name="Xiao M."/>
            <person name="Shu W.-S."/>
            <person name="Li W.-J."/>
        </authorList>
    </citation>
    <scope>NUCLEOTIDE SEQUENCE [LARGE SCALE GENOMIC DNA]</scope>
    <source>
        <strain evidence="3 4">EGI 80759</strain>
    </source>
</reference>
<evidence type="ECO:0000256" key="2">
    <source>
        <dbReference type="SAM" id="Phobius"/>
    </source>
</evidence>
<accession>A0A411YKG1</accession>
<feature type="transmembrane region" description="Helical" evidence="2">
    <location>
        <begin position="74"/>
        <end position="94"/>
    </location>
</feature>
<organism evidence="3 4">
    <name type="scientific">Egibacter rhizosphaerae</name>
    <dbReference type="NCBI Taxonomy" id="1670831"/>
    <lineage>
        <taxon>Bacteria</taxon>
        <taxon>Bacillati</taxon>
        <taxon>Actinomycetota</taxon>
        <taxon>Nitriliruptoria</taxon>
        <taxon>Egibacterales</taxon>
        <taxon>Egibacteraceae</taxon>
        <taxon>Egibacter</taxon>
    </lineage>
</organism>
<proteinExistence type="predicted"/>
<sequence length="227" mass="23383">MRHAAARANEPGKKPHATPSRGLSRRQRGVPSRAGGPARPKPSASGPGRATKRRDPDRGGGTWGAPRIGGIRSAALDAVAGSAFAVGIVALVEFTGLLTAGTTATWGPVATLAAGVTMAATGLPSALLVESVTESRGQRTLAITAVAYLTVTIVWSLVLWSVWRWQVDPTLAPLALFNEQLIILAAAVAVWGGARIAQRRRPAIPLLIAAVAVMVLVLSSAVVTLMG</sequence>
<name>A0A411YKG1_9ACTN</name>
<dbReference type="EMBL" id="CP036402">
    <property type="protein sequence ID" value="QBI21673.1"/>
    <property type="molecule type" value="Genomic_DNA"/>
</dbReference>
<feature type="transmembrane region" description="Helical" evidence="2">
    <location>
        <begin position="206"/>
        <end position="226"/>
    </location>
</feature>
<dbReference type="KEGG" id="erz:ER308_20280"/>
<evidence type="ECO:0000313" key="4">
    <source>
        <dbReference type="Proteomes" id="UP000291469"/>
    </source>
</evidence>
<dbReference type="Proteomes" id="UP000291469">
    <property type="component" value="Chromosome"/>
</dbReference>
<feature type="transmembrane region" description="Helical" evidence="2">
    <location>
        <begin position="175"/>
        <end position="194"/>
    </location>
</feature>
<dbReference type="RefSeq" id="WP_131156665.1">
    <property type="nucleotide sequence ID" value="NZ_CP036402.1"/>
</dbReference>
<keyword evidence="2" id="KW-0472">Membrane</keyword>